<dbReference type="AlphaFoldDB" id="A0A1F4X3L5"/>
<protein>
    <submittedName>
        <fullName evidence="1">Uncharacterized protein</fullName>
    </submittedName>
</protein>
<organism evidence="1 2">
    <name type="scientific">candidate division WWE3 bacterium RIFOXYD1_FULL_39_9</name>
    <dbReference type="NCBI Taxonomy" id="1802649"/>
    <lineage>
        <taxon>Bacteria</taxon>
        <taxon>Katanobacteria</taxon>
    </lineage>
</organism>
<gene>
    <name evidence="1" type="ORF">A2619_02205</name>
</gene>
<reference evidence="1 2" key="1">
    <citation type="journal article" date="2016" name="Nat. Commun.">
        <title>Thousands of microbial genomes shed light on interconnected biogeochemical processes in an aquifer system.</title>
        <authorList>
            <person name="Anantharaman K."/>
            <person name="Brown C.T."/>
            <person name="Hug L.A."/>
            <person name="Sharon I."/>
            <person name="Castelle C.J."/>
            <person name="Probst A.J."/>
            <person name="Thomas B.C."/>
            <person name="Singh A."/>
            <person name="Wilkins M.J."/>
            <person name="Karaoz U."/>
            <person name="Brodie E.L."/>
            <person name="Williams K.H."/>
            <person name="Hubbard S.S."/>
            <person name="Banfield J.F."/>
        </authorList>
    </citation>
    <scope>NUCLEOTIDE SEQUENCE [LARGE SCALE GENOMIC DNA]</scope>
</reference>
<proteinExistence type="predicted"/>
<accession>A0A1F4X3L5</accession>
<name>A0A1F4X3L5_UNCKA</name>
<dbReference type="EMBL" id="MEWG01000047">
    <property type="protein sequence ID" value="OGC76245.1"/>
    <property type="molecule type" value="Genomic_DNA"/>
</dbReference>
<evidence type="ECO:0000313" key="1">
    <source>
        <dbReference type="EMBL" id="OGC76245.1"/>
    </source>
</evidence>
<dbReference type="Proteomes" id="UP000176815">
    <property type="component" value="Unassembled WGS sequence"/>
</dbReference>
<evidence type="ECO:0000313" key="2">
    <source>
        <dbReference type="Proteomes" id="UP000176815"/>
    </source>
</evidence>
<comment type="caution">
    <text evidence="1">The sequence shown here is derived from an EMBL/GenBank/DDBJ whole genome shotgun (WGS) entry which is preliminary data.</text>
</comment>
<sequence length="81" mass="9245">MNKIDLSKAKVISNPRPEPNVFENVNASCSFCSSYVPQVVEIPNVREFDIFKSRVFICRLCLDRLCNQLDKAMVNSFTEKG</sequence>